<dbReference type="SUPFAM" id="SSF103032">
    <property type="entry name" value="Hypothetical protein YwqG"/>
    <property type="match status" value="1"/>
</dbReference>
<dbReference type="AlphaFoldDB" id="A0A243WGB8"/>
<dbReference type="InterPro" id="IPR015315">
    <property type="entry name" value="DUF1963"/>
</dbReference>
<name>A0A243WGB8_9BACT</name>
<protein>
    <recommendedName>
        <fullName evidence="3">DUF1963 domain-containing protein</fullName>
    </recommendedName>
</protein>
<dbReference type="PANTHER" id="PTHR36436:SF6">
    <property type="entry name" value="SLL5081 PROTEIN"/>
    <property type="match status" value="1"/>
</dbReference>
<dbReference type="Pfam" id="PF09234">
    <property type="entry name" value="DUF1963"/>
    <property type="match status" value="1"/>
</dbReference>
<evidence type="ECO:0000313" key="1">
    <source>
        <dbReference type="EMBL" id="OUJ74780.1"/>
    </source>
</evidence>
<dbReference type="RefSeq" id="WP_086593586.1">
    <property type="nucleotide sequence ID" value="NZ_MTSE01000003.1"/>
</dbReference>
<dbReference type="EMBL" id="MTSE01000003">
    <property type="protein sequence ID" value="OUJ74780.1"/>
    <property type="molecule type" value="Genomic_DNA"/>
</dbReference>
<evidence type="ECO:0008006" key="3">
    <source>
        <dbReference type="Google" id="ProtNLM"/>
    </source>
</evidence>
<keyword evidence="2" id="KW-1185">Reference proteome</keyword>
<dbReference type="Proteomes" id="UP000194873">
    <property type="component" value="Unassembled WGS sequence"/>
</dbReference>
<organism evidence="1 2">
    <name type="scientific">Hymenobacter crusticola</name>
    <dbReference type="NCBI Taxonomy" id="1770526"/>
    <lineage>
        <taxon>Bacteria</taxon>
        <taxon>Pseudomonadati</taxon>
        <taxon>Bacteroidota</taxon>
        <taxon>Cytophagia</taxon>
        <taxon>Cytophagales</taxon>
        <taxon>Hymenobacteraceae</taxon>
        <taxon>Hymenobacter</taxon>
    </lineage>
</organism>
<dbReference type="Gene3D" id="2.30.320.10">
    <property type="entry name" value="YwqG-like"/>
    <property type="match status" value="1"/>
</dbReference>
<proteinExistence type="predicted"/>
<dbReference type="InterPro" id="IPR035948">
    <property type="entry name" value="YwqG-like_sf"/>
</dbReference>
<evidence type="ECO:0000313" key="2">
    <source>
        <dbReference type="Proteomes" id="UP000194873"/>
    </source>
</evidence>
<accession>A0A243WGB8</accession>
<dbReference type="PANTHER" id="PTHR36436">
    <property type="entry name" value="SLL5081 PROTEIN"/>
    <property type="match status" value="1"/>
</dbReference>
<reference evidence="1 2" key="1">
    <citation type="submission" date="2017-01" db="EMBL/GenBank/DDBJ databases">
        <title>A new Hymenobacter.</title>
        <authorList>
            <person name="Liang Y."/>
            <person name="Feng F."/>
        </authorList>
    </citation>
    <scope>NUCLEOTIDE SEQUENCE [LARGE SCALE GENOMIC DNA]</scope>
    <source>
        <strain evidence="1">MIMBbqt21</strain>
    </source>
</reference>
<comment type="caution">
    <text evidence="1">The sequence shown here is derived from an EMBL/GenBank/DDBJ whole genome shotgun (WGS) entry which is preliminary data.</text>
</comment>
<gene>
    <name evidence="1" type="ORF">BXP70_08460</name>
</gene>
<dbReference type="OrthoDB" id="1414356at2"/>
<sequence length="284" mass="32599">MTKTELVEKLKEQDLIQHWESIKAVSRPCVRLQLVSEAEEDIPLGCSKIGGKPDLPAPYSWQNEQANLNQQGAPLSFVAQINLAEISTYDEQALLPKQGMLYFFFSADQEAWGYDSKSKGKFNVMYYDGEISGLRRLEFPKELENYARFDPCIAVPQQEISLPSWETNLLEFMTEAEQDVFFEIEEEDSINKMLGYADPVQNDMELECELVTNGIYYGDPAGYDAARAAELEPNAVDWRLLLQVDSNEECSMMWGDVGRIYFWIKEQDLLAKNFDKCWVILQCC</sequence>